<dbReference type="InterPro" id="IPR011051">
    <property type="entry name" value="RmlC_Cupin_sf"/>
</dbReference>
<protein>
    <recommendedName>
        <fullName evidence="3">Cupin domain-containing protein</fullName>
    </recommendedName>
</protein>
<evidence type="ECO:0000313" key="2">
    <source>
        <dbReference type="Proteomes" id="UP001501083"/>
    </source>
</evidence>
<dbReference type="InterPro" id="IPR014710">
    <property type="entry name" value="RmlC-like_jellyroll"/>
</dbReference>
<keyword evidence="2" id="KW-1185">Reference proteome</keyword>
<evidence type="ECO:0000313" key="1">
    <source>
        <dbReference type="EMBL" id="GAA5075447.1"/>
    </source>
</evidence>
<evidence type="ECO:0008006" key="3">
    <source>
        <dbReference type="Google" id="ProtNLM"/>
    </source>
</evidence>
<gene>
    <name evidence="1" type="ORF">GCM10025759_19000</name>
</gene>
<dbReference type="EMBL" id="BAABKY010000002">
    <property type="protein sequence ID" value="GAA5075447.1"/>
    <property type="molecule type" value="Genomic_DNA"/>
</dbReference>
<proteinExistence type="predicted"/>
<dbReference type="Proteomes" id="UP001501083">
    <property type="component" value="Unassembled WGS sequence"/>
</dbReference>
<dbReference type="RefSeq" id="WP_158985756.1">
    <property type="nucleotide sequence ID" value="NZ_BAABKY010000002.1"/>
</dbReference>
<sequence length="174" mass="19417">MDCTDAVTFYDVTLDLTPAREEIAPVHVIGPAPTREKIFQLQDLLLQFPQVENEPEHYFADGIYGRALPIKAGSIIVGKIHRHEHIVMLIKGSVTVNTDRGMETITAPHIWVAAPGAKRAFYAHEDSLLFTAHTNPNNERDLEVIEAHVIEPEGLLTHAPEVSEFTDELQGMFV</sequence>
<organism evidence="1 2">
    <name type="scientific">Lysobacter panacisoli</name>
    <dbReference type="NCBI Taxonomy" id="1255263"/>
    <lineage>
        <taxon>Bacteria</taxon>
        <taxon>Pseudomonadati</taxon>
        <taxon>Pseudomonadota</taxon>
        <taxon>Gammaproteobacteria</taxon>
        <taxon>Lysobacterales</taxon>
        <taxon>Lysobacteraceae</taxon>
        <taxon>Lysobacter</taxon>
    </lineage>
</organism>
<comment type="caution">
    <text evidence="1">The sequence shown here is derived from an EMBL/GenBank/DDBJ whole genome shotgun (WGS) entry which is preliminary data.</text>
</comment>
<reference evidence="2" key="1">
    <citation type="journal article" date="2019" name="Int. J. Syst. Evol. Microbiol.">
        <title>The Global Catalogue of Microorganisms (GCM) 10K type strain sequencing project: providing services to taxonomists for standard genome sequencing and annotation.</title>
        <authorList>
            <consortium name="The Broad Institute Genomics Platform"/>
            <consortium name="The Broad Institute Genome Sequencing Center for Infectious Disease"/>
            <person name="Wu L."/>
            <person name="Ma J."/>
        </authorList>
    </citation>
    <scope>NUCLEOTIDE SEQUENCE [LARGE SCALE GENOMIC DNA]</scope>
    <source>
        <strain evidence="2">JCM 19212</strain>
    </source>
</reference>
<accession>A0ABP9LCF7</accession>
<dbReference type="Gene3D" id="2.60.120.10">
    <property type="entry name" value="Jelly Rolls"/>
    <property type="match status" value="1"/>
</dbReference>
<name>A0ABP9LCF7_9GAMM</name>
<dbReference type="SUPFAM" id="SSF51182">
    <property type="entry name" value="RmlC-like cupins"/>
    <property type="match status" value="1"/>
</dbReference>